<accession>A0A165B641</accession>
<keyword evidence="2" id="KW-1185">Reference proteome</keyword>
<dbReference type="Proteomes" id="UP000077266">
    <property type="component" value="Unassembled WGS sequence"/>
</dbReference>
<sequence length="88" mass="9164">MYTTGASGSTVFLEGYPVSLQLTPVSPSNNTGGFQFFTMTIPNTTLGITATVVGNPITIQPLAAVNSPAWKAQIWSFTDHSSGGTIPT</sequence>
<gene>
    <name evidence="1" type="ORF">EXIGLDRAFT_733999</name>
</gene>
<evidence type="ECO:0000313" key="1">
    <source>
        <dbReference type="EMBL" id="KZV79900.1"/>
    </source>
</evidence>
<reference evidence="1 2" key="1">
    <citation type="journal article" date="2016" name="Mol. Biol. Evol.">
        <title>Comparative Genomics of Early-Diverging Mushroom-Forming Fungi Provides Insights into the Origins of Lignocellulose Decay Capabilities.</title>
        <authorList>
            <person name="Nagy L.G."/>
            <person name="Riley R."/>
            <person name="Tritt A."/>
            <person name="Adam C."/>
            <person name="Daum C."/>
            <person name="Floudas D."/>
            <person name="Sun H."/>
            <person name="Yadav J.S."/>
            <person name="Pangilinan J."/>
            <person name="Larsson K.H."/>
            <person name="Matsuura K."/>
            <person name="Barry K."/>
            <person name="Labutti K."/>
            <person name="Kuo R."/>
            <person name="Ohm R.A."/>
            <person name="Bhattacharya S.S."/>
            <person name="Shirouzu T."/>
            <person name="Yoshinaga Y."/>
            <person name="Martin F.M."/>
            <person name="Grigoriev I.V."/>
            <person name="Hibbett D.S."/>
        </authorList>
    </citation>
    <scope>NUCLEOTIDE SEQUENCE [LARGE SCALE GENOMIC DNA]</scope>
    <source>
        <strain evidence="1 2">HHB12029</strain>
    </source>
</reference>
<evidence type="ECO:0000313" key="2">
    <source>
        <dbReference type="Proteomes" id="UP000077266"/>
    </source>
</evidence>
<dbReference type="AlphaFoldDB" id="A0A165B641"/>
<protein>
    <submittedName>
        <fullName evidence="1">Uncharacterized protein</fullName>
    </submittedName>
</protein>
<name>A0A165B641_EXIGL</name>
<dbReference type="EMBL" id="KV426546">
    <property type="protein sequence ID" value="KZV79900.1"/>
    <property type="molecule type" value="Genomic_DNA"/>
</dbReference>
<dbReference type="InParanoid" id="A0A165B641"/>
<organism evidence="1 2">
    <name type="scientific">Exidia glandulosa HHB12029</name>
    <dbReference type="NCBI Taxonomy" id="1314781"/>
    <lineage>
        <taxon>Eukaryota</taxon>
        <taxon>Fungi</taxon>
        <taxon>Dikarya</taxon>
        <taxon>Basidiomycota</taxon>
        <taxon>Agaricomycotina</taxon>
        <taxon>Agaricomycetes</taxon>
        <taxon>Auriculariales</taxon>
        <taxon>Exidiaceae</taxon>
        <taxon>Exidia</taxon>
    </lineage>
</organism>
<proteinExistence type="predicted"/>